<keyword evidence="3" id="KW-0732">Signal</keyword>
<keyword evidence="8 14" id="KW-1133">Transmembrane helix</keyword>
<evidence type="ECO:0000256" key="14">
    <source>
        <dbReference type="SAM" id="Phobius"/>
    </source>
</evidence>
<evidence type="ECO:0000259" key="16">
    <source>
        <dbReference type="PROSITE" id="PS51924"/>
    </source>
</evidence>
<dbReference type="InterPro" id="IPR044873">
    <property type="entry name" value="Spike_S2_CoV_HR1"/>
</dbReference>
<dbReference type="Pfam" id="PF01601">
    <property type="entry name" value="CoV_S2"/>
    <property type="match status" value="1"/>
</dbReference>
<keyword evidence="9" id="KW-0843">Virulence</keyword>
<dbReference type="Gene3D" id="1.20.5.300">
    <property type="match status" value="2"/>
</dbReference>
<evidence type="ECO:0000256" key="6">
    <source>
        <dbReference type="ARBA" id="ARBA00022870"/>
    </source>
</evidence>
<dbReference type="InterPro" id="IPR044874">
    <property type="entry name" value="Spike_S2_CoV_HR2"/>
</dbReference>
<dbReference type="InterPro" id="IPR043473">
    <property type="entry name" value="S2_sf_CoV"/>
</dbReference>
<dbReference type="PROSITE" id="PS51924">
    <property type="entry name" value="COV_S2_HR2"/>
    <property type="match status" value="1"/>
</dbReference>
<dbReference type="GO" id="GO:0019064">
    <property type="term" value="P:fusion of virus membrane with host plasma membrane"/>
    <property type="evidence" value="ECO:0007669"/>
    <property type="project" value="InterPro"/>
</dbReference>
<evidence type="ECO:0000256" key="12">
    <source>
        <dbReference type="ARBA" id="ARBA00023180"/>
    </source>
</evidence>
<dbReference type="InterPro" id="IPR043607">
    <property type="entry name" value="CoV_S1_C"/>
</dbReference>
<dbReference type="GO" id="GO:0019031">
    <property type="term" value="C:viral envelope"/>
    <property type="evidence" value="ECO:0007669"/>
    <property type="project" value="UniProtKB-KW"/>
</dbReference>
<evidence type="ECO:0000256" key="7">
    <source>
        <dbReference type="ARBA" id="ARBA00022879"/>
    </source>
</evidence>
<dbReference type="GO" id="GO:0055036">
    <property type="term" value="C:virion membrane"/>
    <property type="evidence" value="ECO:0007669"/>
    <property type="project" value="UniProtKB-SubCell"/>
</dbReference>
<dbReference type="GO" id="GO:0016020">
    <property type="term" value="C:membrane"/>
    <property type="evidence" value="ECO:0007669"/>
    <property type="project" value="InterPro"/>
</dbReference>
<reference evidence="17" key="1">
    <citation type="journal article" date="2020" name="Microb. Pathog.">
        <title>Etiology and genetic evolution of canine coronavirus circulating in five provinces of China, during 2018-2019.</title>
        <authorList>
            <person name="He H.J."/>
            <person name="Zhang W."/>
            <person name="Liang J."/>
            <person name="Lu M."/>
            <person name="Wang R."/>
            <person name="Li G."/>
            <person name="He J.W."/>
            <person name="Chen J."/>
            <person name="Xing G."/>
            <person name="Chen Y."/>
        </authorList>
    </citation>
    <scope>NUCLEOTIDE SEQUENCE</scope>
    <source>
        <strain evidence="17">B906_ZJ_2019</strain>
    </source>
</reference>
<evidence type="ECO:0000259" key="15">
    <source>
        <dbReference type="PROSITE" id="PS51923"/>
    </source>
</evidence>
<evidence type="ECO:0000256" key="8">
    <source>
        <dbReference type="ARBA" id="ARBA00022989"/>
    </source>
</evidence>
<evidence type="ECO:0000256" key="4">
    <source>
        <dbReference type="ARBA" id="ARBA00022804"/>
    </source>
</evidence>
<evidence type="ECO:0000313" key="17">
    <source>
        <dbReference type="EMBL" id="QJI07179.1"/>
    </source>
</evidence>
<keyword evidence="13" id="KW-1160">Virus entry into host cell</keyword>
<evidence type="ECO:0000256" key="9">
    <source>
        <dbReference type="ARBA" id="ARBA00023026"/>
    </source>
</evidence>
<dbReference type="GO" id="GO:0044173">
    <property type="term" value="C:host cell endoplasmic reticulum-Golgi intermediate compartment membrane"/>
    <property type="evidence" value="ECO:0007669"/>
    <property type="project" value="UniProtKB-SubCell"/>
</dbReference>
<evidence type="ECO:0000256" key="10">
    <source>
        <dbReference type="ARBA" id="ARBA00023054"/>
    </source>
</evidence>
<evidence type="ECO:0000256" key="13">
    <source>
        <dbReference type="ARBA" id="ARBA00023296"/>
    </source>
</evidence>
<feature type="transmembrane region" description="Helical" evidence="14">
    <location>
        <begin position="1415"/>
        <end position="1434"/>
    </location>
</feature>
<organism evidence="17">
    <name type="scientific">Canine coronavirus</name>
    <dbReference type="NCBI Taxonomy" id="11153"/>
    <lineage>
        <taxon>Viruses</taxon>
        <taxon>Riboviria</taxon>
        <taxon>Orthornavirae</taxon>
        <taxon>Pisuviricota</taxon>
        <taxon>Pisoniviricetes</taxon>
        <taxon>Nidovirales</taxon>
        <taxon>Cornidovirineae</taxon>
        <taxon>Coronaviridae</taxon>
        <taxon>Orthocoronavirinae</taxon>
        <taxon>Alphacoronavirus</taxon>
        <taxon>Tegacovirus</taxon>
        <taxon>Alphacoronavirus suis</taxon>
        <taxon>Alphacoronavirus 1</taxon>
    </lineage>
</organism>
<keyword evidence="10" id="KW-0175">Coiled coil</keyword>
<dbReference type="Pfam" id="PF19209">
    <property type="entry name" value="CoV_S1_C"/>
    <property type="match status" value="1"/>
</dbReference>
<dbReference type="GO" id="GO:0046813">
    <property type="term" value="P:receptor-mediated virion attachment to host cell"/>
    <property type="evidence" value="ECO:0007669"/>
    <property type="project" value="InterPro"/>
</dbReference>
<protein>
    <submittedName>
        <fullName evidence="17">Spike protein</fullName>
    </submittedName>
</protein>
<dbReference type="InterPro" id="IPR043614">
    <property type="entry name" value="Spike_S2_CoV_C"/>
</dbReference>
<feature type="domain" description="Coronavirus spike (S) glycoprotein S2 subunit heptad repeat 2 (HR2) region profile" evidence="16">
    <location>
        <begin position="1329"/>
        <end position="1426"/>
    </location>
</feature>
<sequence>MRILLFLALFSTARCANEAGPHSHPKYFNTSFDNQRFEASMYNFLKSWDIPPNTDTILGGYLPYCGVGNNCGWVNIAGKNKPSIDRVGYFDSLQLGIPNVHGVYFDVREFNSDNNIWDPQEKVGLAIVIYGSSYYDLFMYLSNNVQENVQAVSVKICHWTSGSINNTVWYADGIKGLDQGSTSDCVFNKRFSLDVKLITSDFYGFQWTQDYVTIYLGGTTTRFWVENSWDKVQVKLSNHWSQSTYGYYVQLVNKITYYIYNSTAGDAVNTLQLIECSVDSNSYCAGYNKNVFKPSSQGYIPEDFSFNNWFVLTNKSSVLEGSFLSNQPLLVKCVVPVPAFEAASQQFCFNNGYCGDVNLNGSVDVLRFNLNFTEDVVSNSGANMFTINTTAGLELVISCYNQTMTRDLNLLEDGAFIPFGVNDKPTYCYVHINNTAVKFIGSLPPSVREIAISKYGHFYINGYRYFSTFPINCVSFNLTAGGNFWTVTYTSYTDVLLNVKDANIKRLTYCDSPVNGIKCSQLTPDLNNGFYPVSPRAVGFVKKSVVVLPTFIYHSELNVSVTLGVKKSGYGQPIISYKSNFSISYSDNDNETEQFCISTNQFSVSLQVDCKSGGWSDNFDSGCDKALYAEASVTSGTCPFSFDKINNYLGFEKLCFSTVHTGSDCYFEILGKTHFSSNVVGNLYVTYTFGTSILGVPTAYSGLSDTSQLYLDQCTDYSIYGHTGTGIIRQTNSSVLTGLYYTSLSGDLLGFKNVSTGEVYSVVPCELSAQAAIINNNIVGAMTTVNSPLLGLSNYIITPSFYYYSIYGYNNTGRSMPVEVQCQPIITYSNIGVCDNGALVFVNITHADGDVQPISTGNVTIPTNFTISVQLEYLQVYTDPVSVDCARYVCNGNPRCNQLLTQYISACQTIEQALAMSARLENMEVDSMLFVSENALKLASVEAFNSSDNLDPIYKEWPNIGGSWLGGLKDILPSHNSKRKYRSAIEDLLFDKVVTSGLGTVDEDYKRCTGGYDIADLVCAQYYNGIMVLPGVANDDKMTMYTASLAGGITLGALGGGAVAIPFAVAVQARLNYVALQTDVLNKNQQILANAFNQAIGNITQAFGKVNDAIHQTSQGLATVAKALAKVQDVVNTQGQALSHLTVQLQNNFQAISSSISDIYNRLDELSADAQVDRLITGRLTALNAFVSQTLTRQAEVRASRQLAKDKVNECVRSQSQRFGFCGNGTHLFSLANAAPNGMIFFHTVLLPTAYETVTAWSGICASDGDRTFGLVVKDVQLTLFRNLDDKFYLTPRTMYQPRAATSSDFVQIEGCDVLFVNATVIDLPSIIPDYIDINQTVQDILENYRPNWTVPELTLDIFNATYLNLTGEIDDLEFRSEKLHNTTVELAILIDNINNTLVNLEWLNRIETYVKWPWYVWLLIGLVVVFCIPLLLFCCCSTGCCGCFGCLGSCCNSICSRRQFESYEPIEKVHVH</sequence>
<keyword evidence="7" id="KW-0261">Viral envelope protein</keyword>
<keyword evidence="2 14" id="KW-0812">Transmembrane</keyword>
<dbReference type="InterPro" id="IPR002551">
    <property type="entry name" value="Spike_S1_CoV"/>
</dbReference>
<accession>A0A6M3YAW5</accession>
<dbReference type="InterPro" id="IPR002552">
    <property type="entry name" value="Spike_S2_CoV"/>
</dbReference>
<keyword evidence="1" id="KW-0945">Host-virus interaction</keyword>
<dbReference type="GO" id="GO:0039654">
    <property type="term" value="P:fusion of virus membrane with host endosome membrane"/>
    <property type="evidence" value="ECO:0007669"/>
    <property type="project" value="InterPro"/>
</dbReference>
<name>A0A6M3YAW5_9ALPC</name>
<keyword evidence="12" id="KW-0325">Glycoprotein</keyword>
<keyword evidence="11 14" id="KW-0472">Membrane</keyword>
<evidence type="ECO:0000256" key="11">
    <source>
        <dbReference type="ARBA" id="ARBA00023136"/>
    </source>
</evidence>
<feature type="domain" description="Coronavirus spike (S) glycoprotein S2 subunit heptad repeat 1 (HR1) region profile" evidence="15">
    <location>
        <begin position="1061"/>
        <end position="1180"/>
    </location>
</feature>
<dbReference type="Gene3D" id="2.60.40.3130">
    <property type="match status" value="1"/>
</dbReference>
<dbReference type="GO" id="GO:0075509">
    <property type="term" value="P:endocytosis involved in viral entry into host cell"/>
    <property type="evidence" value="ECO:0007669"/>
    <property type="project" value="InterPro"/>
</dbReference>
<dbReference type="Pfam" id="PF01600">
    <property type="entry name" value="CoV_S1"/>
    <property type="match status" value="1"/>
</dbReference>
<dbReference type="SUPFAM" id="SSF111474">
    <property type="entry name" value="Coronavirus S2 glycoprotein"/>
    <property type="match status" value="2"/>
</dbReference>
<dbReference type="Pfam" id="PF19214">
    <property type="entry name" value="CoV_S2_C"/>
    <property type="match status" value="1"/>
</dbReference>
<dbReference type="PROSITE" id="PS51923">
    <property type="entry name" value="COV_S2_HR1"/>
    <property type="match status" value="1"/>
</dbReference>
<dbReference type="CDD" id="cd22377">
    <property type="entry name" value="TGEV-like_Spike_SD1-2_S1-S2_S2"/>
    <property type="match status" value="1"/>
</dbReference>
<keyword evidence="5" id="KW-0946">Virion</keyword>
<keyword evidence="6" id="KW-1043">Host membrane</keyword>
<evidence type="ECO:0000256" key="1">
    <source>
        <dbReference type="ARBA" id="ARBA00022581"/>
    </source>
</evidence>
<keyword evidence="4" id="KW-1161">Viral attachment to host cell</keyword>
<dbReference type="EMBL" id="MT114554">
    <property type="protein sequence ID" value="QJI07179.1"/>
    <property type="molecule type" value="Genomic_RNA"/>
</dbReference>
<proteinExistence type="predicted"/>
<evidence type="ECO:0000256" key="2">
    <source>
        <dbReference type="ARBA" id="ARBA00022692"/>
    </source>
</evidence>
<evidence type="ECO:0000256" key="3">
    <source>
        <dbReference type="ARBA" id="ARBA00022729"/>
    </source>
</evidence>
<evidence type="ECO:0000256" key="5">
    <source>
        <dbReference type="ARBA" id="ARBA00022844"/>
    </source>
</evidence>